<accession>A9A3L0</accession>
<dbReference type="CDD" id="cd00130">
    <property type="entry name" value="PAS"/>
    <property type="match status" value="1"/>
</dbReference>
<dbReference type="InterPro" id="IPR048760">
    <property type="entry name" value="VP0354-like_sensor_dom"/>
</dbReference>
<dbReference type="Pfam" id="PF13426">
    <property type="entry name" value="PAS_9"/>
    <property type="match status" value="1"/>
</dbReference>
<sequence>MKLFYRNAIVLSTLNIAVVLILAGIVFESIKNDKVENILSEKQFEINFKAADFRDLVRSNIEQTKLLSIMPEIQGIVKFTDYGSSGSFQFDEGFWSELLEEKFTEIIKNNPNIHQIQIFSFNGNEIIHIFSENSGLHVEDSNELKHSMSNDVLQKVTKLQNNEVEISSIKLSEVNNKIEVPHKPILEVTTPIFLSNDEQLGYLKITYDMQDFLYELSQSASGKMLTIDNKGYFIDHPDKSKIFGDKLGTGINYFSDQPELKKNLEISDNKFHYDEDEQEYRIWNKISYDKNDTSNYWVVVSVTTEEELFLSVEQLRSDVQLVMIPFLAITIVVTIIISRHMSKPIEVLTEKILKIKKGESGDLINIKGNNEISQLGNAFNKMTKSLSQSQHTLKEYEQAMKSSLADAKKFYNQIDQSTAISKFDINGDLTYVNEKFCKMTKYTKEELMGQNQKILRSGYHDEKFYREMWKTILSGKIWTGNLKNKAKDGSYFWEKKIIIPDENSENEIIGFLAIQIDIQDLMEKNSKDWT</sequence>
<dbReference type="GO" id="GO:0005886">
    <property type="term" value="C:plasma membrane"/>
    <property type="evidence" value="ECO:0007669"/>
    <property type="project" value="UniProtKB-SubCell"/>
</dbReference>
<evidence type="ECO:0000256" key="10">
    <source>
        <dbReference type="ARBA" id="ARBA00023012"/>
    </source>
</evidence>
<evidence type="ECO:0000313" key="15">
    <source>
        <dbReference type="EMBL" id="ABX12942.1"/>
    </source>
</evidence>
<dbReference type="PANTHER" id="PTHR45528:SF1">
    <property type="entry name" value="SENSOR HISTIDINE KINASE CPXA"/>
    <property type="match status" value="1"/>
</dbReference>
<evidence type="ECO:0000256" key="2">
    <source>
        <dbReference type="ARBA" id="ARBA00004651"/>
    </source>
</evidence>
<keyword evidence="16" id="KW-1185">Reference proteome</keyword>
<keyword evidence="11 12" id="KW-0472">Membrane</keyword>
<comment type="catalytic activity">
    <reaction evidence="1">
        <text>ATP + protein L-histidine = ADP + protein N-phospho-L-histidine.</text>
        <dbReference type="EC" id="2.7.13.3"/>
    </reaction>
</comment>
<dbReference type="SUPFAM" id="SSF103190">
    <property type="entry name" value="Sensory domain-like"/>
    <property type="match status" value="1"/>
</dbReference>
<keyword evidence="6" id="KW-0808">Transferase</keyword>
<dbReference type="Gene3D" id="3.30.450.20">
    <property type="entry name" value="PAS domain"/>
    <property type="match status" value="2"/>
</dbReference>
<dbReference type="KEGG" id="nmr:Nmar_1046"/>
<dbReference type="OrthoDB" id="3369at2157"/>
<dbReference type="InterPro" id="IPR050398">
    <property type="entry name" value="HssS/ArlS-like"/>
</dbReference>
<feature type="domain" description="PAS" evidence="13">
    <location>
        <begin position="424"/>
        <end position="462"/>
    </location>
</feature>
<dbReference type="Pfam" id="PF21623">
    <property type="entry name" value="HK_sensor_dom_bact"/>
    <property type="match status" value="1"/>
</dbReference>
<organism evidence="15 16">
    <name type="scientific">Nitrosopumilus maritimus (strain SCM1)</name>
    <dbReference type="NCBI Taxonomy" id="436308"/>
    <lineage>
        <taxon>Archaea</taxon>
        <taxon>Nitrososphaerota</taxon>
        <taxon>Nitrososphaeria</taxon>
        <taxon>Nitrosopumilales</taxon>
        <taxon>Nitrosopumilaceae</taxon>
        <taxon>Nitrosopumilus</taxon>
    </lineage>
</organism>
<keyword evidence="5" id="KW-0597">Phosphoprotein</keyword>
<dbReference type="EMBL" id="CP000866">
    <property type="protein sequence ID" value="ABX12942.1"/>
    <property type="molecule type" value="Genomic_DNA"/>
</dbReference>
<gene>
    <name evidence="15" type="ordered locus">Nmar_1046</name>
</gene>
<keyword evidence="8" id="KW-0418">Kinase</keyword>
<evidence type="ECO:0000259" key="13">
    <source>
        <dbReference type="PROSITE" id="PS50112"/>
    </source>
</evidence>
<dbReference type="InterPro" id="IPR000014">
    <property type="entry name" value="PAS"/>
</dbReference>
<dbReference type="EnsemblBacteria" id="ABX12942">
    <property type="protein sequence ID" value="ABX12942"/>
    <property type="gene ID" value="Nmar_1046"/>
</dbReference>
<keyword evidence="7" id="KW-0547">Nucleotide-binding</keyword>
<reference evidence="15 16" key="1">
    <citation type="journal article" date="2010" name="Proc. Natl. Acad. Sci. U.S.A.">
        <title>Nitrosopumilus maritimus genome reveals unique mechanisms for nitrification and autotrophy in globally distributed marine crenarchaea.</title>
        <authorList>
            <person name="Walker C.B."/>
            <person name="de la Torre J.R."/>
            <person name="Klotz M.G."/>
            <person name="Urakawa H."/>
            <person name="Pinel N."/>
            <person name="Arp D.J."/>
            <person name="Brochier-Armanet C."/>
            <person name="Chain P.S."/>
            <person name="Chan P.P."/>
            <person name="Gollabgir A."/>
            <person name="Hemp J."/>
            <person name="Hugler M."/>
            <person name="Karr E.A."/>
            <person name="Konneke M."/>
            <person name="Shin M."/>
            <person name="Lawton T.J."/>
            <person name="Lowe T."/>
            <person name="Martens-Habbena W."/>
            <person name="Sayavedra-Soto L.A."/>
            <person name="Lang D."/>
            <person name="Sievert S.M."/>
            <person name="Rosenzweig A.C."/>
            <person name="Manning G."/>
            <person name="Stahl D.A."/>
        </authorList>
    </citation>
    <scope>NUCLEOTIDE SEQUENCE [LARGE SCALE GENOMIC DNA]</scope>
    <source>
        <strain evidence="15 16">SCM1</strain>
    </source>
</reference>
<feature type="transmembrane region" description="Helical" evidence="12">
    <location>
        <begin position="7"/>
        <end position="27"/>
    </location>
</feature>
<dbReference type="GO" id="GO:0005524">
    <property type="term" value="F:ATP binding"/>
    <property type="evidence" value="ECO:0007669"/>
    <property type="project" value="UniProtKB-KW"/>
</dbReference>
<dbReference type="Gene3D" id="6.10.340.10">
    <property type="match status" value="1"/>
</dbReference>
<dbReference type="Proteomes" id="UP000000792">
    <property type="component" value="Chromosome"/>
</dbReference>
<dbReference type="PANTHER" id="PTHR45528">
    <property type="entry name" value="SENSOR HISTIDINE KINASE CPXA"/>
    <property type="match status" value="1"/>
</dbReference>
<dbReference type="InParanoid" id="A9A3L0"/>
<evidence type="ECO:0000256" key="1">
    <source>
        <dbReference type="ARBA" id="ARBA00000085"/>
    </source>
</evidence>
<dbReference type="SMART" id="SM00304">
    <property type="entry name" value="HAMP"/>
    <property type="match status" value="1"/>
</dbReference>
<keyword evidence="10" id="KW-0902">Two-component regulatory system</keyword>
<dbReference type="GO" id="GO:0000160">
    <property type="term" value="P:phosphorelay signal transduction system"/>
    <property type="evidence" value="ECO:0007669"/>
    <property type="project" value="UniProtKB-KW"/>
</dbReference>
<evidence type="ECO:0000256" key="3">
    <source>
        <dbReference type="ARBA" id="ARBA00012438"/>
    </source>
</evidence>
<dbReference type="NCBIfam" id="TIGR00229">
    <property type="entry name" value="sensory_box"/>
    <property type="match status" value="1"/>
</dbReference>
<dbReference type="CDD" id="cd06225">
    <property type="entry name" value="HAMP"/>
    <property type="match status" value="1"/>
</dbReference>
<dbReference type="SUPFAM" id="SSF158472">
    <property type="entry name" value="HAMP domain-like"/>
    <property type="match status" value="1"/>
</dbReference>
<dbReference type="AlphaFoldDB" id="A9A3L0"/>
<dbReference type="STRING" id="436308.Nmar_1046"/>
<evidence type="ECO:0000256" key="7">
    <source>
        <dbReference type="ARBA" id="ARBA00022741"/>
    </source>
</evidence>
<evidence type="ECO:0000256" key="6">
    <source>
        <dbReference type="ARBA" id="ARBA00022679"/>
    </source>
</evidence>
<dbReference type="InterPro" id="IPR035965">
    <property type="entry name" value="PAS-like_dom_sf"/>
</dbReference>
<dbReference type="GeneID" id="5774058"/>
<keyword evidence="12" id="KW-1133">Transmembrane helix</keyword>
<dbReference type="HOGENOM" id="CLU_513536_0_0_2"/>
<dbReference type="eggNOG" id="arCOG02364">
    <property type="taxonomic scope" value="Archaea"/>
</dbReference>
<evidence type="ECO:0000256" key="5">
    <source>
        <dbReference type="ARBA" id="ARBA00022553"/>
    </source>
</evidence>
<dbReference type="RefSeq" id="WP_012215429.1">
    <property type="nucleotide sequence ID" value="NC_010085.1"/>
</dbReference>
<name>A9A3L0_NITMS</name>
<evidence type="ECO:0000256" key="12">
    <source>
        <dbReference type="SAM" id="Phobius"/>
    </source>
</evidence>
<evidence type="ECO:0000256" key="4">
    <source>
        <dbReference type="ARBA" id="ARBA00022475"/>
    </source>
</evidence>
<dbReference type="SUPFAM" id="SSF55785">
    <property type="entry name" value="PYP-like sensor domain (PAS domain)"/>
    <property type="match status" value="1"/>
</dbReference>
<keyword evidence="12" id="KW-0812">Transmembrane</keyword>
<feature type="domain" description="HAMP" evidence="14">
    <location>
        <begin position="339"/>
        <end position="391"/>
    </location>
</feature>
<comment type="subcellular location">
    <subcellularLocation>
        <location evidence="2">Cell membrane</location>
        <topology evidence="2">Multi-pass membrane protein</topology>
    </subcellularLocation>
</comment>
<keyword evidence="9" id="KW-0067">ATP-binding</keyword>
<dbReference type="InterPro" id="IPR029151">
    <property type="entry name" value="Sensor-like_sf"/>
</dbReference>
<keyword evidence="4" id="KW-1003">Cell membrane</keyword>
<dbReference type="EC" id="2.7.13.3" evidence="3"/>
<dbReference type="GO" id="GO:0004673">
    <property type="term" value="F:protein histidine kinase activity"/>
    <property type="evidence" value="ECO:0007669"/>
    <property type="project" value="UniProtKB-EC"/>
</dbReference>
<dbReference type="PROSITE" id="PS50112">
    <property type="entry name" value="PAS"/>
    <property type="match status" value="1"/>
</dbReference>
<evidence type="ECO:0000256" key="11">
    <source>
        <dbReference type="ARBA" id="ARBA00023136"/>
    </source>
</evidence>
<dbReference type="Pfam" id="PF00672">
    <property type="entry name" value="HAMP"/>
    <property type="match status" value="1"/>
</dbReference>
<evidence type="ECO:0000313" key="16">
    <source>
        <dbReference type="Proteomes" id="UP000000792"/>
    </source>
</evidence>
<evidence type="ECO:0000259" key="14">
    <source>
        <dbReference type="PROSITE" id="PS50885"/>
    </source>
</evidence>
<protein>
    <recommendedName>
        <fullName evidence="3">histidine kinase</fullName>
        <ecNumber evidence="3">2.7.13.3</ecNumber>
    </recommendedName>
</protein>
<dbReference type="PhylomeDB" id="A9A3L0"/>
<evidence type="ECO:0000256" key="8">
    <source>
        <dbReference type="ARBA" id="ARBA00022777"/>
    </source>
</evidence>
<dbReference type="InterPro" id="IPR003660">
    <property type="entry name" value="HAMP_dom"/>
</dbReference>
<dbReference type="PROSITE" id="PS50885">
    <property type="entry name" value="HAMP"/>
    <property type="match status" value="1"/>
</dbReference>
<evidence type="ECO:0000256" key="9">
    <source>
        <dbReference type="ARBA" id="ARBA00022840"/>
    </source>
</evidence>
<dbReference type="eggNOG" id="arCOG02322">
    <property type="taxonomic scope" value="Archaea"/>
</dbReference>
<proteinExistence type="predicted"/>